<gene>
    <name evidence="3" type="ORF">FAK_38290</name>
</gene>
<feature type="chain" id="PRO_5043437426" description="DUF4412 domain-containing protein" evidence="2">
    <location>
        <begin position="26"/>
        <end position="304"/>
    </location>
</feature>
<reference evidence="4" key="1">
    <citation type="journal article" date="2023" name="Arch. Microbiol.">
        <title>Desulfoferula mesophilus gen. nov. sp. nov., a mesophilic sulfate-reducing bacterium isolated from a brackish lake sediment.</title>
        <authorList>
            <person name="Watanabe T."/>
            <person name="Yabe T."/>
            <person name="Tsuji J.M."/>
            <person name="Fukui M."/>
        </authorList>
    </citation>
    <scope>NUCLEOTIDE SEQUENCE [LARGE SCALE GENOMIC DNA]</scope>
    <source>
        <strain evidence="4">12FAK</strain>
    </source>
</reference>
<proteinExistence type="predicted"/>
<name>A0AAU9EI76_9BACT</name>
<organism evidence="3 4">
    <name type="scientific">Desulfoferula mesophila</name>
    <dbReference type="NCBI Taxonomy" id="3058419"/>
    <lineage>
        <taxon>Bacteria</taxon>
        <taxon>Pseudomonadati</taxon>
        <taxon>Thermodesulfobacteriota</taxon>
        <taxon>Desulfarculia</taxon>
        <taxon>Desulfarculales</taxon>
        <taxon>Desulfarculaceae</taxon>
        <taxon>Desulfoferula</taxon>
    </lineage>
</organism>
<dbReference type="Proteomes" id="UP001366166">
    <property type="component" value="Chromosome"/>
</dbReference>
<evidence type="ECO:0000313" key="3">
    <source>
        <dbReference type="EMBL" id="BEQ16763.1"/>
    </source>
</evidence>
<dbReference type="RefSeq" id="WP_338603061.1">
    <property type="nucleotide sequence ID" value="NZ_AP028679.1"/>
</dbReference>
<evidence type="ECO:0008006" key="5">
    <source>
        <dbReference type="Google" id="ProtNLM"/>
    </source>
</evidence>
<feature type="signal peptide" evidence="2">
    <location>
        <begin position="1"/>
        <end position="25"/>
    </location>
</feature>
<protein>
    <recommendedName>
        <fullName evidence="5">DUF4412 domain-containing protein</fullName>
    </recommendedName>
</protein>
<feature type="compositionally biased region" description="Low complexity" evidence="1">
    <location>
        <begin position="257"/>
        <end position="269"/>
    </location>
</feature>
<accession>A0AAU9EI76</accession>
<sequence>MRFSRVCLATAALAVMLGLAAVAAAADNPFKMPPPFKSAIINYSYSGNQQGQSTVYFKGDTRAEHKKVVTKILGFGSEDNSIIITEPQRVTTVDLGKNEAYYTGNYITYLAQEYDKLSPAEKKRVKKNAEQMGGNFLAAMGGSKPQVSQGTFLNHPVEIVKVMGLTSYTWKGKGVVLKQEGGIMGMQMNLTATQVRTGVPIPADKLAPPPGIKPVFNQEADNQQRQMAKQVMDMLKDPDFGKKQSQAMQDASRQAKEAQAQQHAAQQQAGKSAPASGQPQDGSQSQSGDMVQEGLNAAKKLLNW</sequence>
<evidence type="ECO:0000256" key="2">
    <source>
        <dbReference type="SAM" id="SignalP"/>
    </source>
</evidence>
<dbReference type="KEGG" id="dmp:FAK_38290"/>
<dbReference type="EMBL" id="AP028679">
    <property type="protein sequence ID" value="BEQ16763.1"/>
    <property type="molecule type" value="Genomic_DNA"/>
</dbReference>
<keyword evidence="2" id="KW-0732">Signal</keyword>
<feature type="compositionally biased region" description="Low complexity" evidence="1">
    <location>
        <begin position="276"/>
        <end position="289"/>
    </location>
</feature>
<evidence type="ECO:0000313" key="4">
    <source>
        <dbReference type="Proteomes" id="UP001366166"/>
    </source>
</evidence>
<feature type="region of interest" description="Disordered" evidence="1">
    <location>
        <begin position="241"/>
        <end position="304"/>
    </location>
</feature>
<keyword evidence="4" id="KW-1185">Reference proteome</keyword>
<evidence type="ECO:0000256" key="1">
    <source>
        <dbReference type="SAM" id="MobiDB-lite"/>
    </source>
</evidence>
<dbReference type="AlphaFoldDB" id="A0AAU9EI76"/>
<feature type="compositionally biased region" description="Polar residues" evidence="1">
    <location>
        <begin position="243"/>
        <end position="252"/>
    </location>
</feature>